<dbReference type="Pfam" id="PF00877">
    <property type="entry name" value="NLPC_P60"/>
    <property type="match status" value="1"/>
</dbReference>
<dbReference type="Gene3D" id="2.30.30.40">
    <property type="entry name" value="SH3 Domains"/>
    <property type="match status" value="3"/>
</dbReference>
<keyword evidence="8" id="KW-1185">Reference proteome</keyword>
<reference evidence="7 8" key="1">
    <citation type="submission" date="2007-08" db="EMBL/GenBank/DDBJ databases">
        <title>Complete sequence of Roseiflexus castenholzii DSM 13941.</title>
        <authorList>
            <consortium name="US DOE Joint Genome Institute"/>
            <person name="Copeland A."/>
            <person name="Lucas S."/>
            <person name="Lapidus A."/>
            <person name="Barry K."/>
            <person name="Glavina del Rio T."/>
            <person name="Dalin E."/>
            <person name="Tice H."/>
            <person name="Pitluck S."/>
            <person name="Thompson L.S."/>
            <person name="Brettin T."/>
            <person name="Bruce D."/>
            <person name="Detter J.C."/>
            <person name="Han C."/>
            <person name="Tapia R."/>
            <person name="Schmutz J."/>
            <person name="Larimer F."/>
            <person name="Land M."/>
            <person name="Hauser L."/>
            <person name="Kyrpides N."/>
            <person name="Mikhailova N."/>
            <person name="Bryant D.A."/>
            <person name="Hanada S."/>
            <person name="Tsukatani Y."/>
            <person name="Richardson P."/>
        </authorList>
    </citation>
    <scope>NUCLEOTIDE SEQUENCE [LARGE SCALE GENOMIC DNA]</scope>
    <source>
        <strain evidence="8">DSM 13941 / HLO8</strain>
    </source>
</reference>
<dbReference type="PROSITE" id="PS51935">
    <property type="entry name" value="NLPC_P60"/>
    <property type="match status" value="1"/>
</dbReference>
<dbReference type="OrthoDB" id="9808890at2"/>
<dbReference type="AlphaFoldDB" id="A7NIL2"/>
<evidence type="ECO:0000259" key="6">
    <source>
        <dbReference type="PROSITE" id="PS51935"/>
    </source>
</evidence>
<dbReference type="PANTHER" id="PTHR34408:SF1">
    <property type="entry name" value="GLYCOSYL HYDROLASE FAMILY 19 DOMAIN-CONTAINING PROTEIN HI_1415"/>
    <property type="match status" value="1"/>
</dbReference>
<dbReference type="InterPro" id="IPR052354">
    <property type="entry name" value="Cell_Wall_Dynamics_Protein"/>
</dbReference>
<dbReference type="InterPro" id="IPR000064">
    <property type="entry name" value="NLP_P60_dom"/>
</dbReference>
<dbReference type="PROSITE" id="PS51781">
    <property type="entry name" value="SH3B"/>
    <property type="match status" value="1"/>
</dbReference>
<dbReference type="GO" id="GO:0008234">
    <property type="term" value="F:cysteine-type peptidase activity"/>
    <property type="evidence" value="ECO:0007669"/>
    <property type="project" value="UniProtKB-KW"/>
</dbReference>
<keyword evidence="4" id="KW-0788">Thiol protease</keyword>
<evidence type="ECO:0000256" key="1">
    <source>
        <dbReference type="ARBA" id="ARBA00007074"/>
    </source>
</evidence>
<feature type="domain" description="SH3b" evidence="5">
    <location>
        <begin position="306"/>
        <end position="372"/>
    </location>
</feature>
<dbReference type="STRING" id="383372.Rcas_1215"/>
<dbReference type="eggNOG" id="COG0791">
    <property type="taxonomic scope" value="Bacteria"/>
</dbReference>
<dbReference type="SUPFAM" id="SSF54001">
    <property type="entry name" value="Cysteine proteinases"/>
    <property type="match status" value="1"/>
</dbReference>
<comment type="similarity">
    <text evidence="1">Belongs to the peptidase C40 family.</text>
</comment>
<dbReference type="InterPro" id="IPR003646">
    <property type="entry name" value="SH3-like_bac-type"/>
</dbReference>
<protein>
    <submittedName>
        <fullName evidence="7">NLP/P60 protein</fullName>
    </submittedName>
</protein>
<sequence>MIEQSHRGMASDPYSLESLQRRALARRRQQTSLTRALATQWQTVRSARFSSPSALLARLPARVVLHALVALLLPVAMLLSQLRPGVLTPVAPAPAAPAEGSEFTVPLTPIDLDATVGDAPLEETADLPVPLSLISRSEALAPIVVPATVAVERAFLRNGPGTEYDAVGRISGETPVQVIGRYGDWFQVRERVDGPIYWISGEVLAISEAASYTLFEVQESAIPPPPPPKIATVRESGLQLRDGPGTNYVSMTTLQQHTQVELYEIYQDWFHIGAPGGLDGWVKAEFLNVDPSVVKRLLVAETIPDPNPALVGVIAENSVNLRKGPDSRYDRIGRIDAGVQVDLIGKHKDWLRVRLPDGTKAWVFRDLISTTAHVLRRVPVSRDFPALPVSGGRPGASAGLANIPASGDIASFAVQFVGARYRWGGSSPATGFDCSGFTSYVYRQFGVNLPRSAASQFNTAYGASVGPMENLAPGDLVFFRNTGGRRGISHVALYIGGGRMVHAMTPRYGVQVSSIWGSYWTSRYYGAIRVRR</sequence>
<name>A7NIL2_ROSCS</name>
<keyword evidence="3" id="KW-0378">Hydrolase</keyword>
<dbReference type="EMBL" id="CP000804">
    <property type="protein sequence ID" value="ABU57312.1"/>
    <property type="molecule type" value="Genomic_DNA"/>
</dbReference>
<dbReference type="GO" id="GO:0006508">
    <property type="term" value="P:proteolysis"/>
    <property type="evidence" value="ECO:0007669"/>
    <property type="project" value="UniProtKB-KW"/>
</dbReference>
<dbReference type="Proteomes" id="UP000000263">
    <property type="component" value="Chromosome"/>
</dbReference>
<evidence type="ECO:0000256" key="3">
    <source>
        <dbReference type="ARBA" id="ARBA00022801"/>
    </source>
</evidence>
<evidence type="ECO:0000313" key="8">
    <source>
        <dbReference type="Proteomes" id="UP000000263"/>
    </source>
</evidence>
<evidence type="ECO:0000313" key="7">
    <source>
        <dbReference type="EMBL" id="ABU57312.1"/>
    </source>
</evidence>
<dbReference type="InterPro" id="IPR038765">
    <property type="entry name" value="Papain-like_cys_pep_sf"/>
</dbReference>
<evidence type="ECO:0000256" key="2">
    <source>
        <dbReference type="ARBA" id="ARBA00022670"/>
    </source>
</evidence>
<evidence type="ECO:0000256" key="4">
    <source>
        <dbReference type="ARBA" id="ARBA00022807"/>
    </source>
</evidence>
<feature type="domain" description="NlpC/P60" evidence="6">
    <location>
        <begin position="403"/>
        <end position="531"/>
    </location>
</feature>
<dbReference type="Gene3D" id="3.90.1720.10">
    <property type="entry name" value="endopeptidase domain like (from Nostoc punctiforme)"/>
    <property type="match status" value="1"/>
</dbReference>
<dbReference type="KEGG" id="rca:Rcas_1215"/>
<accession>A7NIL2</accession>
<organism evidence="7 8">
    <name type="scientific">Roseiflexus castenholzii (strain DSM 13941 / HLO8)</name>
    <dbReference type="NCBI Taxonomy" id="383372"/>
    <lineage>
        <taxon>Bacteria</taxon>
        <taxon>Bacillati</taxon>
        <taxon>Chloroflexota</taxon>
        <taxon>Chloroflexia</taxon>
        <taxon>Chloroflexales</taxon>
        <taxon>Roseiflexineae</taxon>
        <taxon>Roseiflexaceae</taxon>
        <taxon>Roseiflexus</taxon>
    </lineage>
</organism>
<evidence type="ECO:0000259" key="5">
    <source>
        <dbReference type="PROSITE" id="PS51781"/>
    </source>
</evidence>
<proteinExistence type="inferred from homology"/>
<dbReference type="HOGENOM" id="CLU_016043_13_4_0"/>
<dbReference type="SMART" id="SM00287">
    <property type="entry name" value="SH3b"/>
    <property type="match status" value="3"/>
</dbReference>
<dbReference type="Pfam" id="PF08239">
    <property type="entry name" value="SH3_3"/>
    <property type="match status" value="3"/>
</dbReference>
<dbReference type="PANTHER" id="PTHR34408">
    <property type="entry name" value="FAMILY PROTEIN, PUTATIVE-RELATED"/>
    <property type="match status" value="1"/>
</dbReference>
<gene>
    <name evidence="7" type="ordered locus">Rcas_1215</name>
</gene>
<keyword evidence="2" id="KW-0645">Protease</keyword>
<dbReference type="eggNOG" id="COG3807">
    <property type="taxonomic scope" value="Bacteria"/>
</dbReference>